<gene>
    <name evidence="2" type="ORF">NDU88_002053</name>
</gene>
<sequence length="68" mass="7005">MCSGAEAGSRGLVPDAETGEWSCFGSSGRAFALRGRPPHSSFAASCVETKRPREPTGTPALHPRGTCG</sequence>
<evidence type="ECO:0000313" key="2">
    <source>
        <dbReference type="EMBL" id="KAJ1176786.1"/>
    </source>
</evidence>
<dbReference type="EMBL" id="JANPWB010000006">
    <property type="protein sequence ID" value="KAJ1176786.1"/>
    <property type="molecule type" value="Genomic_DNA"/>
</dbReference>
<dbReference type="Proteomes" id="UP001066276">
    <property type="component" value="Chromosome 3_2"/>
</dbReference>
<feature type="region of interest" description="Disordered" evidence="1">
    <location>
        <begin position="47"/>
        <end position="68"/>
    </location>
</feature>
<accession>A0AAV7TKX0</accession>
<proteinExistence type="predicted"/>
<evidence type="ECO:0000313" key="3">
    <source>
        <dbReference type="Proteomes" id="UP001066276"/>
    </source>
</evidence>
<keyword evidence="3" id="KW-1185">Reference proteome</keyword>
<comment type="caution">
    <text evidence="2">The sequence shown here is derived from an EMBL/GenBank/DDBJ whole genome shotgun (WGS) entry which is preliminary data.</text>
</comment>
<evidence type="ECO:0000256" key="1">
    <source>
        <dbReference type="SAM" id="MobiDB-lite"/>
    </source>
</evidence>
<dbReference type="AlphaFoldDB" id="A0AAV7TKX0"/>
<name>A0AAV7TKX0_PLEWA</name>
<protein>
    <submittedName>
        <fullName evidence="2">Uncharacterized protein</fullName>
    </submittedName>
</protein>
<reference evidence="2" key="1">
    <citation type="journal article" date="2022" name="bioRxiv">
        <title>Sequencing and chromosome-scale assembly of the giantPleurodeles waltlgenome.</title>
        <authorList>
            <person name="Brown T."/>
            <person name="Elewa A."/>
            <person name="Iarovenko S."/>
            <person name="Subramanian E."/>
            <person name="Araus A.J."/>
            <person name="Petzold A."/>
            <person name="Susuki M."/>
            <person name="Suzuki K.-i.T."/>
            <person name="Hayashi T."/>
            <person name="Toyoda A."/>
            <person name="Oliveira C."/>
            <person name="Osipova E."/>
            <person name="Leigh N.D."/>
            <person name="Simon A."/>
            <person name="Yun M.H."/>
        </authorList>
    </citation>
    <scope>NUCLEOTIDE SEQUENCE</scope>
    <source>
        <strain evidence="2">20211129_DDA</strain>
        <tissue evidence="2">Liver</tissue>
    </source>
</reference>
<organism evidence="2 3">
    <name type="scientific">Pleurodeles waltl</name>
    <name type="common">Iberian ribbed newt</name>
    <dbReference type="NCBI Taxonomy" id="8319"/>
    <lineage>
        <taxon>Eukaryota</taxon>
        <taxon>Metazoa</taxon>
        <taxon>Chordata</taxon>
        <taxon>Craniata</taxon>
        <taxon>Vertebrata</taxon>
        <taxon>Euteleostomi</taxon>
        <taxon>Amphibia</taxon>
        <taxon>Batrachia</taxon>
        <taxon>Caudata</taxon>
        <taxon>Salamandroidea</taxon>
        <taxon>Salamandridae</taxon>
        <taxon>Pleurodelinae</taxon>
        <taxon>Pleurodeles</taxon>
    </lineage>
</organism>